<dbReference type="GO" id="GO:0005666">
    <property type="term" value="C:RNA polymerase III complex"/>
    <property type="evidence" value="ECO:0007669"/>
    <property type="project" value="UniProtKB-UniRule"/>
</dbReference>
<dbReference type="Gene3D" id="1.10.10.10">
    <property type="entry name" value="Winged helix-like DNA-binding domain superfamily/Winged helix DNA-binding domain"/>
    <property type="match status" value="2"/>
</dbReference>
<proteinExistence type="inferred from homology"/>
<dbReference type="Proteomes" id="UP001151582">
    <property type="component" value="Unassembled WGS sequence"/>
</dbReference>
<evidence type="ECO:0000256" key="7">
    <source>
        <dbReference type="SAM" id="MobiDB-lite"/>
    </source>
</evidence>
<dbReference type="EMBL" id="JANBQB010000231">
    <property type="protein sequence ID" value="KAJ1979208.1"/>
    <property type="molecule type" value="Genomic_DNA"/>
</dbReference>
<evidence type="ECO:0000256" key="6">
    <source>
        <dbReference type="PIRNR" id="PIRNR028763"/>
    </source>
</evidence>
<evidence type="ECO:0000256" key="1">
    <source>
        <dbReference type="ARBA" id="ARBA00004123"/>
    </source>
</evidence>
<evidence type="ECO:0000313" key="8">
    <source>
        <dbReference type="EMBL" id="KAJ1979208.1"/>
    </source>
</evidence>
<feature type="compositionally biased region" description="Basic residues" evidence="7">
    <location>
        <begin position="258"/>
        <end position="268"/>
    </location>
</feature>
<dbReference type="GO" id="GO:0005654">
    <property type="term" value="C:nucleoplasm"/>
    <property type="evidence" value="ECO:0007669"/>
    <property type="project" value="UniProtKB-ARBA"/>
</dbReference>
<keyword evidence="9" id="KW-1185">Reference proteome</keyword>
<evidence type="ECO:0000256" key="4">
    <source>
        <dbReference type="ARBA" id="ARBA00023163"/>
    </source>
</evidence>
<dbReference type="InterPro" id="IPR007832">
    <property type="entry name" value="RNA_pol_Rpc34"/>
</dbReference>
<dbReference type="FunFam" id="1.10.10.10:FF:000237">
    <property type="entry name" value="DNA-directed RNA polymerase III subunit RPC6"/>
    <property type="match status" value="1"/>
</dbReference>
<reference evidence="8" key="1">
    <citation type="submission" date="2022-07" db="EMBL/GenBank/DDBJ databases">
        <title>Phylogenomic reconstructions and comparative analyses of Kickxellomycotina fungi.</title>
        <authorList>
            <person name="Reynolds N.K."/>
            <person name="Stajich J.E."/>
            <person name="Barry K."/>
            <person name="Grigoriev I.V."/>
            <person name="Crous P."/>
            <person name="Smith M.E."/>
        </authorList>
    </citation>
    <scope>NUCLEOTIDE SEQUENCE</scope>
    <source>
        <strain evidence="8">RSA 567</strain>
    </source>
</reference>
<dbReference type="InterPro" id="IPR036388">
    <property type="entry name" value="WH-like_DNA-bd_sf"/>
</dbReference>
<comment type="function">
    <text evidence="6">DNA-dependent RNA polymerase catalyzes the transcription of DNA into RNA using the four ribonucleoside triphosphates as substrates. Specific peripheric component of RNA polymerase III which synthesizes small RNAs, such as 5S rRNA and tRNAs.</text>
</comment>
<evidence type="ECO:0000256" key="2">
    <source>
        <dbReference type="ARBA" id="ARBA00011038"/>
    </source>
</evidence>
<comment type="similarity">
    <text evidence="2 6">Belongs to the eukaryotic RPC34/RPC39 RNA polymerase subunit family.</text>
</comment>
<dbReference type="GO" id="GO:0005737">
    <property type="term" value="C:cytoplasm"/>
    <property type="evidence" value="ECO:0007669"/>
    <property type="project" value="UniProtKB-ARBA"/>
</dbReference>
<name>A0A9W8ECG9_9FUNG</name>
<evidence type="ECO:0000256" key="3">
    <source>
        <dbReference type="ARBA" id="ARBA00022478"/>
    </source>
</evidence>
<accession>A0A9W8ECG9</accession>
<evidence type="ECO:0000313" key="9">
    <source>
        <dbReference type="Proteomes" id="UP001151582"/>
    </source>
</evidence>
<dbReference type="SUPFAM" id="SSF46785">
    <property type="entry name" value="Winged helix' DNA-binding domain"/>
    <property type="match status" value="2"/>
</dbReference>
<dbReference type="InterPro" id="IPR036390">
    <property type="entry name" value="WH_DNA-bd_sf"/>
</dbReference>
<comment type="subcellular location">
    <subcellularLocation>
        <location evidence="1 6">Nucleus</location>
    </subcellularLocation>
</comment>
<dbReference type="OrthoDB" id="613763at2759"/>
<gene>
    <name evidence="8" type="primary">RPC34</name>
    <name evidence="8" type="ORF">H4R34_002919</name>
</gene>
<dbReference type="Pfam" id="PF05158">
    <property type="entry name" value="RNA_pol_Rpc34"/>
    <property type="match status" value="1"/>
</dbReference>
<evidence type="ECO:0000256" key="5">
    <source>
        <dbReference type="ARBA" id="ARBA00023242"/>
    </source>
</evidence>
<keyword evidence="4 6" id="KW-0804">Transcription</keyword>
<dbReference type="AlphaFoldDB" id="A0A9W8ECG9"/>
<feature type="region of interest" description="Disordered" evidence="7">
    <location>
        <begin position="251"/>
        <end position="270"/>
    </location>
</feature>
<dbReference type="PANTHER" id="PTHR12780">
    <property type="entry name" value="RNA POLYMERASE III DNA DIRECTED , 39KD SUBUNIT-RELATED"/>
    <property type="match status" value="1"/>
</dbReference>
<dbReference type="InterPro" id="IPR016049">
    <property type="entry name" value="RNA_pol_Rpc34-like"/>
</dbReference>
<comment type="caution">
    <text evidence="8">The sequence shown here is derived from an EMBL/GenBank/DDBJ whole genome shotgun (WGS) entry which is preliminary data.</text>
</comment>
<keyword evidence="5 6" id="KW-0539">Nucleus</keyword>
<keyword evidence="3 6" id="KW-0240">DNA-directed RNA polymerase</keyword>
<organism evidence="8 9">
    <name type="scientific">Dimargaris verticillata</name>
    <dbReference type="NCBI Taxonomy" id="2761393"/>
    <lineage>
        <taxon>Eukaryota</taxon>
        <taxon>Fungi</taxon>
        <taxon>Fungi incertae sedis</taxon>
        <taxon>Zoopagomycota</taxon>
        <taxon>Kickxellomycotina</taxon>
        <taxon>Dimargaritomycetes</taxon>
        <taxon>Dimargaritales</taxon>
        <taxon>Dimargaritaceae</taxon>
        <taxon>Dimargaris</taxon>
    </lineage>
</organism>
<dbReference type="PIRSF" id="PIRSF028763">
    <property type="entry name" value="RNA_pol_Rpc34"/>
    <property type="match status" value="1"/>
</dbReference>
<sequence length="322" mass="36533">MSTLTAKQKAFLALARSHPEGIDDDAVEQALPEMGLEERMKVINELASKSLITFMRQGNSLLYKAKTDAEAGKMSMMDDHERIIYQHIEDADNEGIWLKRLRDRTGLPAKVVDRCIKKLEQKLLIKSVASVKFPTRKIYMLFDLTPSVELTGGPWYTDQELDVDFIDTLATQCYKFILSRSFPANKPGAIYGPEYTFYPTAGQIRRFIMDNGISTVDLSVGDINTLLNVLVYDGKVERRAPVGDLMDWDEDEDIGGRGGRRAQRKKKPTKEPEYMYKAIRNKLTDTALVDIPCGKCPVYEKCSETGLVSPSNCVYFKNWLEF</sequence>
<dbReference type="FunFam" id="1.10.10.10:FF:000116">
    <property type="entry name" value="DNA-directed RNA polymerase III subunit RPC6"/>
    <property type="match status" value="1"/>
</dbReference>
<dbReference type="GO" id="GO:0006383">
    <property type="term" value="P:transcription by RNA polymerase III"/>
    <property type="evidence" value="ECO:0007669"/>
    <property type="project" value="UniProtKB-UniRule"/>
</dbReference>
<protein>
    <recommendedName>
        <fullName evidence="6">DNA-directed RNA polymerase III subunit RPC6</fullName>
        <shortName evidence="6">RNA polymerase III subunit C6</shortName>
    </recommendedName>
</protein>